<dbReference type="Pfam" id="PF20150">
    <property type="entry name" value="2EXR"/>
    <property type="match status" value="1"/>
</dbReference>
<proteinExistence type="predicted"/>
<comment type="caution">
    <text evidence="2">The sequence shown here is derived from an EMBL/GenBank/DDBJ whole genome shotgun (WGS) entry which is preliminary data.</text>
</comment>
<evidence type="ECO:0000259" key="1">
    <source>
        <dbReference type="Pfam" id="PF20150"/>
    </source>
</evidence>
<name>A0AAI8Z7J2_9PEZI</name>
<evidence type="ECO:0000313" key="3">
    <source>
        <dbReference type="Proteomes" id="UP001296104"/>
    </source>
</evidence>
<dbReference type="InterPro" id="IPR038883">
    <property type="entry name" value="AN11006-like"/>
</dbReference>
<protein>
    <recommendedName>
        <fullName evidence="1">2EXR domain-containing protein</fullName>
    </recommendedName>
</protein>
<accession>A0AAI8Z7J2</accession>
<organism evidence="2 3">
    <name type="scientific">Lecanosticta acicola</name>
    <dbReference type="NCBI Taxonomy" id="111012"/>
    <lineage>
        <taxon>Eukaryota</taxon>
        <taxon>Fungi</taxon>
        <taxon>Dikarya</taxon>
        <taxon>Ascomycota</taxon>
        <taxon>Pezizomycotina</taxon>
        <taxon>Dothideomycetes</taxon>
        <taxon>Dothideomycetidae</taxon>
        <taxon>Mycosphaerellales</taxon>
        <taxon>Mycosphaerellaceae</taxon>
        <taxon>Lecanosticta</taxon>
    </lineage>
</organism>
<sequence length="190" mass="22156">MTPTDTITAVDKECSLLGLPAELRNRIYEMVLQEEQQIHVTKQGYSRSPFLSVCRQIRSEALKIFYYGNKFIFRAPGYDSDVIYTFVCILEQMEISRRKTTFSIRQSYKTANWPKLLKWLHRKHLCEAMVGLKVPSSLKKRGTMGAEPYVIGGMFNIVKEMKDQPWLMAMPILLQQRVVLEQLNKDWGKD</sequence>
<dbReference type="EMBL" id="CAVMBE010000096">
    <property type="protein sequence ID" value="CAK4033890.1"/>
    <property type="molecule type" value="Genomic_DNA"/>
</dbReference>
<dbReference type="AlphaFoldDB" id="A0AAI8Z7J2"/>
<reference evidence="2" key="1">
    <citation type="submission" date="2023-11" db="EMBL/GenBank/DDBJ databases">
        <authorList>
            <person name="Alioto T."/>
            <person name="Alioto T."/>
            <person name="Gomez Garrido J."/>
        </authorList>
    </citation>
    <scope>NUCLEOTIDE SEQUENCE</scope>
</reference>
<keyword evidence="3" id="KW-1185">Reference proteome</keyword>
<evidence type="ECO:0000313" key="2">
    <source>
        <dbReference type="EMBL" id="CAK4033890.1"/>
    </source>
</evidence>
<dbReference type="PANTHER" id="PTHR42085">
    <property type="entry name" value="F-BOX DOMAIN-CONTAINING PROTEIN"/>
    <property type="match status" value="1"/>
</dbReference>
<feature type="domain" description="2EXR" evidence="1">
    <location>
        <begin position="19"/>
        <end position="72"/>
    </location>
</feature>
<dbReference type="PANTHER" id="PTHR42085:SF2">
    <property type="entry name" value="F-BOX DOMAIN-CONTAINING PROTEIN"/>
    <property type="match status" value="1"/>
</dbReference>
<dbReference type="Proteomes" id="UP001296104">
    <property type="component" value="Unassembled WGS sequence"/>
</dbReference>
<dbReference type="InterPro" id="IPR045518">
    <property type="entry name" value="2EXR"/>
</dbReference>
<gene>
    <name evidence="2" type="ORF">LECACI_7A009048</name>
</gene>